<gene>
    <name evidence="1" type="ORF">CEXT_69121</name>
</gene>
<accession>A0AAV4TRA5</accession>
<organism evidence="1 2">
    <name type="scientific">Caerostris extrusa</name>
    <name type="common">Bark spider</name>
    <name type="synonym">Caerostris bankana</name>
    <dbReference type="NCBI Taxonomy" id="172846"/>
    <lineage>
        <taxon>Eukaryota</taxon>
        <taxon>Metazoa</taxon>
        <taxon>Ecdysozoa</taxon>
        <taxon>Arthropoda</taxon>
        <taxon>Chelicerata</taxon>
        <taxon>Arachnida</taxon>
        <taxon>Araneae</taxon>
        <taxon>Araneomorphae</taxon>
        <taxon>Entelegynae</taxon>
        <taxon>Araneoidea</taxon>
        <taxon>Araneidae</taxon>
        <taxon>Caerostris</taxon>
    </lineage>
</organism>
<evidence type="ECO:0000313" key="1">
    <source>
        <dbReference type="EMBL" id="GIY48670.1"/>
    </source>
</evidence>
<keyword evidence="2" id="KW-1185">Reference proteome</keyword>
<comment type="caution">
    <text evidence="1">The sequence shown here is derived from an EMBL/GenBank/DDBJ whole genome shotgun (WGS) entry which is preliminary data.</text>
</comment>
<evidence type="ECO:0000313" key="2">
    <source>
        <dbReference type="Proteomes" id="UP001054945"/>
    </source>
</evidence>
<name>A0AAV4TRA5_CAEEX</name>
<dbReference type="EMBL" id="BPLR01011741">
    <property type="protein sequence ID" value="GIY48670.1"/>
    <property type="molecule type" value="Genomic_DNA"/>
</dbReference>
<reference evidence="1 2" key="1">
    <citation type="submission" date="2021-06" db="EMBL/GenBank/DDBJ databases">
        <title>Caerostris extrusa draft genome.</title>
        <authorList>
            <person name="Kono N."/>
            <person name="Arakawa K."/>
        </authorList>
    </citation>
    <scope>NUCLEOTIDE SEQUENCE [LARGE SCALE GENOMIC DNA]</scope>
</reference>
<dbReference type="AlphaFoldDB" id="A0AAV4TRA5"/>
<dbReference type="Proteomes" id="UP001054945">
    <property type="component" value="Unassembled WGS sequence"/>
</dbReference>
<sequence>MYAIQDLGRYSLSTILFEKKQAIFTKYFVEAIYAFNCFPAPNVDAIATFMKNDEKICSSRTEPETFHEELPYLNLEHALIIIYETEDVRFTVVCGPSDE</sequence>
<proteinExistence type="predicted"/>
<protein>
    <submittedName>
        <fullName evidence="1">Uncharacterized protein</fullName>
    </submittedName>
</protein>